<evidence type="ECO:0000313" key="3">
    <source>
        <dbReference type="Proteomes" id="UP000433876"/>
    </source>
</evidence>
<sequence length="705" mass="80824">MICSVCQATLQAAISHFRLAKNQDRQIFVRATSNDEPIEEYIIKDHHRTWNDFMDSIHQSCHICSDVEEWIDDTDWRRLAILWRDIESGKIPNAYGNAASHLLMKYQRHQDYECFTLSFEFLTIPETSNGKAAYMADGYVRQFHAVLEIKQGKPYAVPTCETSTWSLRAQRLAREWVSDCLNNHHQCSPTKGDTDWYPTRLLDLGESTEVRLTETKNTKPTGPYATVTHRWGHVDEEFVLNKQTHPLMIKGLPSDSLPRLFQDVISVARRLEVRYLWIDSLCIMQDKDNKADWEREASLMEKVYSHSYCNISAANAENCSQSLFNARDPQSVNPETFTLDLIANESGVMAAVYFHVYNSNFWVQDVTWALVNTRAWVLQERILAPRVLHFGKRQLMWECCEKDASEVFAHGLHPELAVSEFVRFKSIALKVEQGDQRAFRDIIPRLPVAQHLWNRIISNYSQCDLSRPEDKLIACSGVAKRFQSLLKDTYVAGMWRTNLETQLLWTRSALYTGSRPDVYRAPTWSWICLDGPVWPSRWPQDGCHIEVEDVHLSYATSDKTGDTTDGWLRLRGVLWETKLVNSLEHKLAFDLLLEEVRLAAAPAVDNVVSPIVYFDISKRDSVDHKDVEGRVFSMVAHAGTKTLGLALLLFEIIDEQRGVFERIGMAVVILEDQADQILSLLTEKPGNPTLPCAEFKDGKHTIIVV</sequence>
<dbReference type="AlphaFoldDB" id="A0A8S8ZWU1"/>
<reference evidence="2 3" key="1">
    <citation type="submission" date="2017-07" db="EMBL/GenBank/DDBJ databases">
        <title>Genome sequence of the Sordaria macrospora wild type strain R19027.</title>
        <authorList>
            <person name="Nowrousian M."/>
            <person name="Teichert I."/>
            <person name="Kueck U."/>
        </authorList>
    </citation>
    <scope>NUCLEOTIDE SEQUENCE [LARGE SCALE GENOMIC DNA]</scope>
    <source>
        <strain evidence="2 3">R19027</strain>
        <tissue evidence="2">Mycelium</tissue>
    </source>
</reference>
<evidence type="ECO:0000259" key="1">
    <source>
        <dbReference type="Pfam" id="PF06985"/>
    </source>
</evidence>
<dbReference type="Proteomes" id="UP000433876">
    <property type="component" value="Unassembled WGS sequence"/>
</dbReference>
<dbReference type="EMBL" id="NMPR01000044">
    <property type="protein sequence ID" value="KAA8633011.1"/>
    <property type="molecule type" value="Genomic_DNA"/>
</dbReference>
<evidence type="ECO:0000313" key="2">
    <source>
        <dbReference type="EMBL" id="KAA8633011.1"/>
    </source>
</evidence>
<proteinExistence type="predicted"/>
<organism evidence="2 3">
    <name type="scientific">Sordaria macrospora</name>
    <dbReference type="NCBI Taxonomy" id="5147"/>
    <lineage>
        <taxon>Eukaryota</taxon>
        <taxon>Fungi</taxon>
        <taxon>Dikarya</taxon>
        <taxon>Ascomycota</taxon>
        <taxon>Pezizomycotina</taxon>
        <taxon>Sordariomycetes</taxon>
        <taxon>Sordariomycetidae</taxon>
        <taxon>Sordariales</taxon>
        <taxon>Sordariaceae</taxon>
        <taxon>Sordaria</taxon>
    </lineage>
</organism>
<gene>
    <name evidence="2" type="ORF">SMACR_12846</name>
</gene>
<dbReference type="Pfam" id="PF06985">
    <property type="entry name" value="HET"/>
    <property type="match status" value="1"/>
</dbReference>
<dbReference type="InterPro" id="IPR010730">
    <property type="entry name" value="HET"/>
</dbReference>
<accession>A0A8S8ZWU1</accession>
<feature type="domain" description="Heterokaryon incompatibility" evidence="1">
    <location>
        <begin position="224"/>
        <end position="380"/>
    </location>
</feature>
<dbReference type="VEuPathDB" id="FungiDB:SMAC_03484"/>
<dbReference type="PANTHER" id="PTHR33112:SF11">
    <property type="entry name" value="HETEROKARYON INCOMPATIBILITY DOMAIN-CONTAINING PROTEIN"/>
    <property type="match status" value="1"/>
</dbReference>
<name>A0A8S8ZWU1_SORMA</name>
<comment type="caution">
    <text evidence="2">The sequence shown here is derived from an EMBL/GenBank/DDBJ whole genome shotgun (WGS) entry which is preliminary data.</text>
</comment>
<protein>
    <recommendedName>
        <fullName evidence="1">Heterokaryon incompatibility domain-containing protein</fullName>
    </recommendedName>
</protein>
<dbReference type="PANTHER" id="PTHR33112">
    <property type="entry name" value="DOMAIN PROTEIN, PUTATIVE-RELATED"/>
    <property type="match status" value="1"/>
</dbReference>